<evidence type="ECO:0000313" key="3">
    <source>
        <dbReference type="EMBL" id="CAA9278199.1"/>
    </source>
</evidence>
<comment type="similarity">
    <text evidence="1">Belongs to the ROK (NagC/XylR) family.</text>
</comment>
<dbReference type="EMBL" id="CADCTO010000444">
    <property type="protein sequence ID" value="CAA9278199.1"/>
    <property type="molecule type" value="Genomic_DNA"/>
</dbReference>
<keyword evidence="3" id="KW-0808">Transferase</keyword>
<dbReference type="PANTHER" id="PTHR18964:SF149">
    <property type="entry name" value="BIFUNCTIONAL UDP-N-ACETYLGLUCOSAMINE 2-EPIMERASE_N-ACETYLMANNOSAMINE KINASE"/>
    <property type="match status" value="1"/>
</dbReference>
<dbReference type="Gene3D" id="3.30.420.40">
    <property type="match status" value="2"/>
</dbReference>
<dbReference type="PROSITE" id="PS01125">
    <property type="entry name" value="ROK"/>
    <property type="match status" value="1"/>
</dbReference>
<name>A0A6J4JIN1_9BACT</name>
<feature type="compositionally biased region" description="Low complexity" evidence="2">
    <location>
        <begin position="310"/>
        <end position="322"/>
    </location>
</feature>
<dbReference type="EC" id="2.7.1.2" evidence="3"/>
<feature type="region of interest" description="Disordered" evidence="2">
    <location>
        <begin position="299"/>
        <end position="348"/>
    </location>
</feature>
<sequence>MNLLGIDIGGTKIAGGLVDMDAGRVLLRSRVPTEAEDGGPVVLRRALDLARSLVSQAREQGLGEPLAVGVGAGGQIDPVQGVVVSATDVLPGWAGTPLRQAFEDGLNLPTSVDNDVNALAVGEQRFGAGRGHNDLLYLALGTGVGGAIISGGRLHHGARGAGGELGHLVLFPDGLPCTCGGRGCLEQYANGAAYARYRQEEGDDEARAAYRLGEMLGLGLVSLTNLFDPDRIIIGGGLADLGESLLEPARRVLRERALPGGRDCPVLPAALAPDASVIGAATLGCPHPLPLSPASGCAGGRGVPAAGSTAAAPKVSPSSAPSRGGAVDGVSGTPLPPAEPEAGERGRG</sequence>
<dbReference type="InterPro" id="IPR000600">
    <property type="entry name" value="ROK"/>
</dbReference>
<dbReference type="CDD" id="cd24068">
    <property type="entry name" value="ASKHA_NBD_ROK_FnNanK-like"/>
    <property type="match status" value="1"/>
</dbReference>
<accession>A0A6J4JIN1</accession>
<evidence type="ECO:0000256" key="2">
    <source>
        <dbReference type="SAM" id="MobiDB-lite"/>
    </source>
</evidence>
<dbReference type="GO" id="GO:0004340">
    <property type="term" value="F:glucokinase activity"/>
    <property type="evidence" value="ECO:0007669"/>
    <property type="project" value="UniProtKB-EC"/>
</dbReference>
<organism evidence="3">
    <name type="scientific">uncultured Armatimonadetes bacterium</name>
    <dbReference type="NCBI Taxonomy" id="157466"/>
    <lineage>
        <taxon>Bacteria</taxon>
        <taxon>Bacillati</taxon>
        <taxon>Armatimonadota</taxon>
        <taxon>environmental samples</taxon>
    </lineage>
</organism>
<gene>
    <name evidence="3" type="ORF">AVDCRST_MAG63-3365</name>
</gene>
<reference evidence="3" key="1">
    <citation type="submission" date="2020-02" db="EMBL/GenBank/DDBJ databases">
        <authorList>
            <person name="Meier V. D."/>
        </authorList>
    </citation>
    <scope>NUCLEOTIDE SEQUENCE</scope>
    <source>
        <strain evidence="3">AVDCRST_MAG63</strain>
    </source>
</reference>
<dbReference type="InterPro" id="IPR043129">
    <property type="entry name" value="ATPase_NBD"/>
</dbReference>
<dbReference type="SUPFAM" id="SSF53067">
    <property type="entry name" value="Actin-like ATPase domain"/>
    <property type="match status" value="1"/>
</dbReference>
<dbReference type="AlphaFoldDB" id="A0A6J4JIN1"/>
<protein>
    <submittedName>
        <fullName evidence="3">Glucokinase</fullName>
        <ecNumber evidence="3">2.7.1.2</ecNumber>
    </submittedName>
</protein>
<dbReference type="Pfam" id="PF00480">
    <property type="entry name" value="ROK"/>
    <property type="match status" value="1"/>
</dbReference>
<evidence type="ECO:0000256" key="1">
    <source>
        <dbReference type="ARBA" id="ARBA00006479"/>
    </source>
</evidence>
<dbReference type="PANTHER" id="PTHR18964">
    <property type="entry name" value="ROK (REPRESSOR, ORF, KINASE) FAMILY"/>
    <property type="match status" value="1"/>
</dbReference>
<keyword evidence="3" id="KW-0418">Kinase</keyword>
<dbReference type="InterPro" id="IPR049874">
    <property type="entry name" value="ROK_cs"/>
</dbReference>
<proteinExistence type="inferred from homology"/>